<dbReference type="Proteomes" id="UP001234297">
    <property type="component" value="Chromosome 2"/>
</dbReference>
<organism evidence="1 2">
    <name type="scientific">Persea americana</name>
    <name type="common">Avocado</name>
    <dbReference type="NCBI Taxonomy" id="3435"/>
    <lineage>
        <taxon>Eukaryota</taxon>
        <taxon>Viridiplantae</taxon>
        <taxon>Streptophyta</taxon>
        <taxon>Embryophyta</taxon>
        <taxon>Tracheophyta</taxon>
        <taxon>Spermatophyta</taxon>
        <taxon>Magnoliopsida</taxon>
        <taxon>Magnoliidae</taxon>
        <taxon>Laurales</taxon>
        <taxon>Lauraceae</taxon>
        <taxon>Persea</taxon>
    </lineage>
</organism>
<evidence type="ECO:0000313" key="1">
    <source>
        <dbReference type="EMBL" id="KAJ8644290.1"/>
    </source>
</evidence>
<sequence length="116" mass="12583">MPSRRIPYFKKLINSCLQSSLAGCTSILAAVGLLLTQFTIASQVPRSGINSLSLTKISQWLPSGTAMAAAMPTRASALAFKLHVTCVIVMYENYDINDFVVDGRARCRASLLHSPH</sequence>
<dbReference type="EMBL" id="CM056810">
    <property type="protein sequence ID" value="KAJ8644290.1"/>
    <property type="molecule type" value="Genomic_DNA"/>
</dbReference>
<comment type="caution">
    <text evidence="1">The sequence shown here is derived from an EMBL/GenBank/DDBJ whole genome shotgun (WGS) entry which is preliminary data.</text>
</comment>
<keyword evidence="2" id="KW-1185">Reference proteome</keyword>
<proteinExistence type="predicted"/>
<reference evidence="1 2" key="1">
    <citation type="journal article" date="2022" name="Hortic Res">
        <title>A haplotype resolved chromosomal level avocado genome allows analysis of novel avocado genes.</title>
        <authorList>
            <person name="Nath O."/>
            <person name="Fletcher S.J."/>
            <person name="Hayward A."/>
            <person name="Shaw L.M."/>
            <person name="Masouleh A.K."/>
            <person name="Furtado A."/>
            <person name="Henry R.J."/>
            <person name="Mitter N."/>
        </authorList>
    </citation>
    <scope>NUCLEOTIDE SEQUENCE [LARGE SCALE GENOMIC DNA]</scope>
    <source>
        <strain evidence="2">cv. Hass</strain>
    </source>
</reference>
<name>A0ACC2MF27_PERAE</name>
<accession>A0ACC2MF27</accession>
<gene>
    <name evidence="1" type="ORF">MRB53_006038</name>
</gene>
<protein>
    <submittedName>
        <fullName evidence="1">Uncharacterized protein</fullName>
    </submittedName>
</protein>
<evidence type="ECO:0000313" key="2">
    <source>
        <dbReference type="Proteomes" id="UP001234297"/>
    </source>
</evidence>